<sequence>MQMKRRDFLALGGAVGANLVLPAKWAGAQTTGQTAGQTAAPSRDNILRVLSEGAANSFDTFSVGVNRNAMQITWNIYDRLVRFAYKDRGDGTAIYDYFDIQPELAESWEISQGGKAITFYLRRDAVFHDGNPVTAADVKWSLDRVVASPIGKAQFTTGSMTDPEQFVVIDDHTLRIDLPQPDRFALPNLALPYPIIVNSRLALEHATDGDPFAMEWLQANPAGGGPFQLARADMGERILFQRFADWKSGPLPGFEQVLWQTVPAAENRVAALLKGDADVAQDLAPKDVQDLLDNDTVKVVGVPTSTFQLVGMNSRMQPFDDVRVRQAVAWALPYDAMFQAALFGRGEPLFGGTPGAPETTRFPQPLGYSTDPDRARALLAEAGLADGFDTTFSYELSLATVAEPVALLLQESLGKIGIRVTIDKVPAGQLGTLLQEKKVPFFFEASISYLTDPDYFFRVFYSGETRWNFGSYQNPEFDALVEKTRFETDQATYDADVRTMIEMVKRDVPVIMLWNPSLDTGMQKTVENYSYSFHRQLDFRPLARG</sequence>
<dbReference type="GO" id="GO:1904680">
    <property type="term" value="F:peptide transmembrane transporter activity"/>
    <property type="evidence" value="ECO:0007669"/>
    <property type="project" value="TreeGrafter"/>
</dbReference>
<proteinExistence type="inferred from homology"/>
<dbReference type="InterPro" id="IPR006311">
    <property type="entry name" value="TAT_signal"/>
</dbReference>
<dbReference type="Pfam" id="PF00496">
    <property type="entry name" value="SBP_bac_5"/>
    <property type="match status" value="1"/>
</dbReference>
<dbReference type="STRING" id="65735.SAMN04488075_0012"/>
<dbReference type="PANTHER" id="PTHR30290:SF10">
    <property type="entry name" value="PERIPLASMIC OLIGOPEPTIDE-BINDING PROTEIN-RELATED"/>
    <property type="match status" value="1"/>
</dbReference>
<dbReference type="GO" id="GO:0030288">
    <property type="term" value="C:outer membrane-bounded periplasmic space"/>
    <property type="evidence" value="ECO:0007669"/>
    <property type="project" value="UniProtKB-ARBA"/>
</dbReference>
<evidence type="ECO:0000256" key="4">
    <source>
        <dbReference type="ARBA" id="ARBA00022729"/>
    </source>
</evidence>
<evidence type="ECO:0000313" key="7">
    <source>
        <dbReference type="Proteomes" id="UP000199125"/>
    </source>
</evidence>
<dbReference type="SUPFAM" id="SSF53850">
    <property type="entry name" value="Periplasmic binding protein-like II"/>
    <property type="match status" value="1"/>
</dbReference>
<dbReference type="Proteomes" id="UP000199125">
    <property type="component" value="Unassembled WGS sequence"/>
</dbReference>
<organism evidence="6 7">
    <name type="scientific">Paracoccus alkenifer</name>
    <dbReference type="NCBI Taxonomy" id="65735"/>
    <lineage>
        <taxon>Bacteria</taxon>
        <taxon>Pseudomonadati</taxon>
        <taxon>Pseudomonadota</taxon>
        <taxon>Alphaproteobacteria</taxon>
        <taxon>Rhodobacterales</taxon>
        <taxon>Paracoccaceae</taxon>
        <taxon>Paracoccus</taxon>
    </lineage>
</organism>
<keyword evidence="3" id="KW-0813">Transport</keyword>
<dbReference type="PANTHER" id="PTHR30290">
    <property type="entry name" value="PERIPLASMIC BINDING COMPONENT OF ABC TRANSPORTER"/>
    <property type="match status" value="1"/>
</dbReference>
<accession>A0A1H6NCF3</accession>
<dbReference type="InterPro" id="IPR000914">
    <property type="entry name" value="SBP_5_dom"/>
</dbReference>
<dbReference type="EMBL" id="FNXG01000010">
    <property type="protein sequence ID" value="SEI12707.1"/>
    <property type="molecule type" value="Genomic_DNA"/>
</dbReference>
<dbReference type="Gene3D" id="3.90.76.10">
    <property type="entry name" value="Dipeptide-binding Protein, Domain 1"/>
    <property type="match status" value="1"/>
</dbReference>
<dbReference type="InterPro" id="IPR039424">
    <property type="entry name" value="SBP_5"/>
</dbReference>
<protein>
    <submittedName>
        <fullName evidence="6">Peptide/nickel transport system substrate-binding protein</fullName>
    </submittedName>
</protein>
<dbReference type="Gene3D" id="3.40.190.10">
    <property type="entry name" value="Periplasmic binding protein-like II"/>
    <property type="match status" value="1"/>
</dbReference>
<gene>
    <name evidence="6" type="ORF">SAMN04488075_0012</name>
</gene>
<evidence type="ECO:0000313" key="6">
    <source>
        <dbReference type="EMBL" id="SEI12707.1"/>
    </source>
</evidence>
<dbReference type="GO" id="GO:0015833">
    <property type="term" value="P:peptide transport"/>
    <property type="evidence" value="ECO:0007669"/>
    <property type="project" value="TreeGrafter"/>
</dbReference>
<keyword evidence="4" id="KW-0732">Signal</keyword>
<name>A0A1H6NCF3_9RHOB</name>
<keyword evidence="7" id="KW-1185">Reference proteome</keyword>
<dbReference type="CDD" id="cd08512">
    <property type="entry name" value="PBP2_NikA_DppA_OppA_like_7"/>
    <property type="match status" value="1"/>
</dbReference>
<comment type="subcellular location">
    <subcellularLocation>
        <location evidence="1">Periplasm</location>
    </subcellularLocation>
</comment>
<dbReference type="FunFam" id="3.90.76.10:FF:000007">
    <property type="entry name" value="Dipeptide ABC transporter periplasmic dipeptide-binding protein"/>
    <property type="match status" value="1"/>
</dbReference>
<evidence type="ECO:0000256" key="2">
    <source>
        <dbReference type="ARBA" id="ARBA00005695"/>
    </source>
</evidence>
<comment type="similarity">
    <text evidence="2">Belongs to the bacterial solute-binding protein 5 family.</text>
</comment>
<dbReference type="PROSITE" id="PS51318">
    <property type="entry name" value="TAT"/>
    <property type="match status" value="1"/>
</dbReference>
<evidence type="ECO:0000256" key="1">
    <source>
        <dbReference type="ARBA" id="ARBA00004418"/>
    </source>
</evidence>
<evidence type="ECO:0000256" key="3">
    <source>
        <dbReference type="ARBA" id="ARBA00022448"/>
    </source>
</evidence>
<evidence type="ECO:0000259" key="5">
    <source>
        <dbReference type="Pfam" id="PF00496"/>
    </source>
</evidence>
<dbReference type="AlphaFoldDB" id="A0A1H6NCF3"/>
<dbReference type="PIRSF" id="PIRSF002741">
    <property type="entry name" value="MppA"/>
    <property type="match status" value="1"/>
</dbReference>
<dbReference type="Gene3D" id="3.10.105.10">
    <property type="entry name" value="Dipeptide-binding Protein, Domain 3"/>
    <property type="match status" value="1"/>
</dbReference>
<dbReference type="GO" id="GO:0043190">
    <property type="term" value="C:ATP-binding cassette (ABC) transporter complex"/>
    <property type="evidence" value="ECO:0007669"/>
    <property type="project" value="InterPro"/>
</dbReference>
<reference evidence="7" key="1">
    <citation type="submission" date="2016-10" db="EMBL/GenBank/DDBJ databases">
        <authorList>
            <person name="Varghese N."/>
            <person name="Submissions S."/>
        </authorList>
    </citation>
    <scope>NUCLEOTIDE SEQUENCE [LARGE SCALE GENOMIC DNA]</scope>
    <source>
        <strain evidence="7">DSM 11593</strain>
    </source>
</reference>
<feature type="domain" description="Solute-binding protein family 5" evidence="5">
    <location>
        <begin position="100"/>
        <end position="464"/>
    </location>
</feature>
<dbReference type="InterPro" id="IPR030678">
    <property type="entry name" value="Peptide/Ni-bd"/>
</dbReference>